<dbReference type="EMBL" id="CM044702">
    <property type="protein sequence ID" value="KAI5677281.1"/>
    <property type="molecule type" value="Genomic_DNA"/>
</dbReference>
<protein>
    <submittedName>
        <fullName evidence="1">Uncharacterized protein</fullName>
    </submittedName>
</protein>
<evidence type="ECO:0000313" key="2">
    <source>
        <dbReference type="Proteomes" id="UP001060085"/>
    </source>
</evidence>
<dbReference type="Proteomes" id="UP001060085">
    <property type="component" value="Linkage Group LG02"/>
</dbReference>
<sequence length="766" mass="83243">MEEGLLLKPAERPTWGLIVEEVKKLSYLAGPMVAVTLSQFFLQSISLMMVGHLGELPLSSTAMAISLCGVTGFSLLLGMASALETLGGQAYGAQQYQKLGTQTFTAIFCLIIVCIPLSILWMYLGKILIFIGQDPSIAHEAGKFSMWLVPALFGYATLQPLVRYFQMQSMIFPMLISSITTICFHILLCWMMVYKSGLENVGAALAIGISMWLNVIILGLFMKYSPSCAKTRAPISPEVFRGIKEFFRFAIPSAVMVCLEWWSFELLILLSGLLPNPQLETSVLSVCLNTISTLYAIPYGLSAAVSTRVSNELGAGNPKGAQLSAFAVMFIAVAQMVIVNVTIFSSRNIFGYLFSSDKEVVDYVTDMAPLVCLSIIMDSLQGTLSGVARGCGWQHIGAYVNLASFYLCGIPIAVTLGFLLKLRGRGLWIGVLSGATTQSILLSIITSCTNWEKQALFSFCCTVGMLWTGKLPVVKELEENMAAYINSLQGFILLSHGSTVGAGPTLSSCILTSVKQVVDSSLMLMKESVTSYGTGKTENLSIPQLVGTVWDACSALKKTPSANVTAIGRALTQVRVSMKDVLREMKELKPASSDLVDEVSTEMESKGNGSDDLCAEDLGNDLSDEEMKIARLATAVVSETIAVVNELIRAIMSLLKQESKDDYDNFVDPLEKLLKFCKGIGAQIDELGACLYPPQEISVMKAASNKISSLIDEIQAELEILKGTSEDFLHTCTNLRNSLRLLDSELHCSDGRTDLVPKMENLNVHN</sequence>
<accession>A0ACC0BX72</accession>
<proteinExistence type="predicted"/>
<comment type="caution">
    <text evidence="1">The sequence shown here is derived from an EMBL/GenBank/DDBJ whole genome shotgun (WGS) entry which is preliminary data.</text>
</comment>
<organism evidence="1 2">
    <name type="scientific">Catharanthus roseus</name>
    <name type="common">Madagascar periwinkle</name>
    <name type="synonym">Vinca rosea</name>
    <dbReference type="NCBI Taxonomy" id="4058"/>
    <lineage>
        <taxon>Eukaryota</taxon>
        <taxon>Viridiplantae</taxon>
        <taxon>Streptophyta</taxon>
        <taxon>Embryophyta</taxon>
        <taxon>Tracheophyta</taxon>
        <taxon>Spermatophyta</taxon>
        <taxon>Magnoliopsida</taxon>
        <taxon>eudicotyledons</taxon>
        <taxon>Gunneridae</taxon>
        <taxon>Pentapetalae</taxon>
        <taxon>asterids</taxon>
        <taxon>lamiids</taxon>
        <taxon>Gentianales</taxon>
        <taxon>Apocynaceae</taxon>
        <taxon>Rauvolfioideae</taxon>
        <taxon>Vinceae</taxon>
        <taxon>Catharanthinae</taxon>
        <taxon>Catharanthus</taxon>
    </lineage>
</organism>
<reference evidence="2" key="1">
    <citation type="journal article" date="2023" name="Nat. Plants">
        <title>Single-cell RNA sequencing provides a high-resolution roadmap for understanding the multicellular compartmentation of specialized metabolism.</title>
        <authorList>
            <person name="Sun S."/>
            <person name="Shen X."/>
            <person name="Li Y."/>
            <person name="Li Y."/>
            <person name="Wang S."/>
            <person name="Li R."/>
            <person name="Zhang H."/>
            <person name="Shen G."/>
            <person name="Guo B."/>
            <person name="Wei J."/>
            <person name="Xu J."/>
            <person name="St-Pierre B."/>
            <person name="Chen S."/>
            <person name="Sun C."/>
        </authorList>
    </citation>
    <scope>NUCLEOTIDE SEQUENCE [LARGE SCALE GENOMIC DNA]</scope>
</reference>
<keyword evidence="2" id="KW-1185">Reference proteome</keyword>
<name>A0ACC0BX72_CATRO</name>
<gene>
    <name evidence="1" type="ORF">M9H77_08231</name>
</gene>
<evidence type="ECO:0000313" key="1">
    <source>
        <dbReference type="EMBL" id="KAI5677281.1"/>
    </source>
</evidence>